<dbReference type="RefSeq" id="XP_007403995.1">
    <property type="nucleotide sequence ID" value="XM_007403933.1"/>
</dbReference>
<dbReference type="VEuPathDB" id="FungiDB:MELLADRAFT_123764"/>
<feature type="chain" id="PRO_5003317234" evidence="1">
    <location>
        <begin position="23"/>
        <end position="132"/>
    </location>
</feature>
<dbReference type="KEGG" id="mlr:MELLADRAFT_123764"/>
<gene>
    <name evidence="2" type="ORF">MELLADRAFT_123764</name>
</gene>
<name>F4R442_MELLP</name>
<organism evidence="3">
    <name type="scientific">Melampsora larici-populina (strain 98AG31 / pathotype 3-4-7)</name>
    <name type="common">Poplar leaf rust fungus</name>
    <dbReference type="NCBI Taxonomy" id="747676"/>
    <lineage>
        <taxon>Eukaryota</taxon>
        <taxon>Fungi</taxon>
        <taxon>Dikarya</taxon>
        <taxon>Basidiomycota</taxon>
        <taxon>Pucciniomycotina</taxon>
        <taxon>Pucciniomycetes</taxon>
        <taxon>Pucciniales</taxon>
        <taxon>Melampsoraceae</taxon>
        <taxon>Melampsora</taxon>
    </lineage>
</organism>
<dbReference type="EMBL" id="GL883090">
    <property type="protein sequence ID" value="EGG13057.1"/>
    <property type="molecule type" value="Genomic_DNA"/>
</dbReference>
<accession>F4R442</accession>
<reference evidence="3" key="1">
    <citation type="journal article" date="2011" name="Proc. Natl. Acad. Sci. U.S.A.">
        <title>Obligate biotrophy features unraveled by the genomic analysis of rust fungi.</title>
        <authorList>
            <person name="Duplessis S."/>
            <person name="Cuomo C.A."/>
            <person name="Lin Y.-C."/>
            <person name="Aerts A."/>
            <person name="Tisserant E."/>
            <person name="Veneault-Fourrey C."/>
            <person name="Joly D.L."/>
            <person name="Hacquard S."/>
            <person name="Amselem J."/>
            <person name="Cantarel B.L."/>
            <person name="Chiu R."/>
            <person name="Coutinho P.M."/>
            <person name="Feau N."/>
            <person name="Field M."/>
            <person name="Frey P."/>
            <person name="Gelhaye E."/>
            <person name="Goldberg J."/>
            <person name="Grabherr M.G."/>
            <person name="Kodira C.D."/>
            <person name="Kohler A."/>
            <person name="Kuees U."/>
            <person name="Lindquist E.A."/>
            <person name="Lucas S.M."/>
            <person name="Mago R."/>
            <person name="Mauceli E."/>
            <person name="Morin E."/>
            <person name="Murat C."/>
            <person name="Pangilinan J.L."/>
            <person name="Park R."/>
            <person name="Pearson M."/>
            <person name="Quesneville H."/>
            <person name="Rouhier N."/>
            <person name="Sakthikumar S."/>
            <person name="Salamov A.A."/>
            <person name="Schmutz J."/>
            <person name="Selles B."/>
            <person name="Shapiro H."/>
            <person name="Tanguay P."/>
            <person name="Tuskan G.A."/>
            <person name="Henrissat B."/>
            <person name="Van de Peer Y."/>
            <person name="Rouze P."/>
            <person name="Ellis J.G."/>
            <person name="Dodds P.N."/>
            <person name="Schein J.E."/>
            <person name="Zhong S."/>
            <person name="Hamelin R.C."/>
            <person name="Grigoriev I.V."/>
            <person name="Szabo L.J."/>
            <person name="Martin F."/>
        </authorList>
    </citation>
    <scope>NUCLEOTIDE SEQUENCE [LARGE SCALE GENOMIC DNA]</scope>
    <source>
        <strain evidence="3">98AG31 / pathotype 3-4-7</strain>
    </source>
</reference>
<dbReference type="HOGENOM" id="CLU_150810_0_0_1"/>
<dbReference type="Proteomes" id="UP000001072">
    <property type="component" value="Unassembled WGS sequence"/>
</dbReference>
<dbReference type="GeneID" id="18926466"/>
<keyword evidence="1" id="KW-0732">Signal</keyword>
<feature type="signal peptide" evidence="1">
    <location>
        <begin position="1"/>
        <end position="22"/>
    </location>
</feature>
<proteinExistence type="predicted"/>
<dbReference type="InParanoid" id="F4R442"/>
<keyword evidence="3" id="KW-1185">Reference proteome</keyword>
<dbReference type="AlphaFoldDB" id="F4R442"/>
<protein>
    <submittedName>
        <fullName evidence="2">Secreted protein</fullName>
    </submittedName>
</protein>
<evidence type="ECO:0000256" key="1">
    <source>
        <dbReference type="SAM" id="SignalP"/>
    </source>
</evidence>
<evidence type="ECO:0000313" key="3">
    <source>
        <dbReference type="Proteomes" id="UP000001072"/>
    </source>
</evidence>
<evidence type="ECO:0000313" key="2">
    <source>
        <dbReference type="EMBL" id="EGG13057.1"/>
    </source>
</evidence>
<sequence>MLNFFPKIAILLLSLWIHDLAALQGSFGCDKGFKRNTDLKSAVCTMQSSMSPFYKDFQCTYSSCWLKGNKWIPMGGCQLPGFGASDQKCITYKYDEKAKVFSCTNAGGVTYICPNYTPNDVPSMVCTECQFP</sequence>